<gene>
    <name evidence="8" type="ORF">H8L32_17695</name>
</gene>
<dbReference type="Pfam" id="PF07690">
    <property type="entry name" value="MFS_1"/>
    <property type="match status" value="1"/>
</dbReference>
<keyword evidence="6 7" id="KW-0472">Membrane</keyword>
<dbReference type="RefSeq" id="WP_186948589.1">
    <property type="nucleotide sequence ID" value="NZ_JACOGF010000009.1"/>
</dbReference>
<evidence type="ECO:0000313" key="9">
    <source>
        <dbReference type="Proteomes" id="UP000650424"/>
    </source>
</evidence>
<dbReference type="InterPro" id="IPR011701">
    <property type="entry name" value="MFS"/>
</dbReference>
<evidence type="ECO:0000256" key="6">
    <source>
        <dbReference type="ARBA" id="ARBA00023136"/>
    </source>
</evidence>
<feature type="transmembrane region" description="Helical" evidence="7">
    <location>
        <begin position="74"/>
        <end position="97"/>
    </location>
</feature>
<dbReference type="PANTHER" id="PTHR23517">
    <property type="entry name" value="RESISTANCE PROTEIN MDTM, PUTATIVE-RELATED-RELATED"/>
    <property type="match status" value="1"/>
</dbReference>
<dbReference type="Gene3D" id="1.20.1250.20">
    <property type="entry name" value="MFS general substrate transporter like domains"/>
    <property type="match status" value="1"/>
</dbReference>
<feature type="transmembrane region" description="Helical" evidence="7">
    <location>
        <begin position="43"/>
        <end position="62"/>
    </location>
</feature>
<feature type="transmembrane region" description="Helical" evidence="7">
    <location>
        <begin position="269"/>
        <end position="285"/>
    </location>
</feature>
<feature type="transmembrane region" description="Helical" evidence="7">
    <location>
        <begin position="387"/>
        <end position="407"/>
    </location>
</feature>
<dbReference type="EMBL" id="JACOGF010000009">
    <property type="protein sequence ID" value="MBC3919328.1"/>
    <property type="molecule type" value="Genomic_DNA"/>
</dbReference>
<evidence type="ECO:0000313" key="8">
    <source>
        <dbReference type="EMBL" id="MBC3919328.1"/>
    </source>
</evidence>
<comment type="caution">
    <text evidence="8">The sequence shown here is derived from an EMBL/GenBank/DDBJ whole genome shotgun (WGS) entry which is preliminary data.</text>
</comment>
<dbReference type="Proteomes" id="UP000650424">
    <property type="component" value="Unassembled WGS sequence"/>
</dbReference>
<proteinExistence type="predicted"/>
<keyword evidence="5 7" id="KW-1133">Transmembrane helix</keyword>
<evidence type="ECO:0000256" key="4">
    <source>
        <dbReference type="ARBA" id="ARBA00022692"/>
    </source>
</evidence>
<keyword evidence="3" id="KW-1003">Cell membrane</keyword>
<evidence type="ECO:0000256" key="5">
    <source>
        <dbReference type="ARBA" id="ARBA00022989"/>
    </source>
</evidence>
<keyword evidence="9" id="KW-1185">Reference proteome</keyword>
<accession>A0ABR6ZUR9</accession>
<dbReference type="PANTHER" id="PTHR23517:SF2">
    <property type="entry name" value="MULTIDRUG RESISTANCE PROTEIN MDTH"/>
    <property type="match status" value="1"/>
</dbReference>
<organism evidence="8 9">
    <name type="scientific">Undibacterium hunanense</name>
    <dbReference type="NCBI Taxonomy" id="2762292"/>
    <lineage>
        <taxon>Bacteria</taxon>
        <taxon>Pseudomonadati</taxon>
        <taxon>Pseudomonadota</taxon>
        <taxon>Betaproteobacteria</taxon>
        <taxon>Burkholderiales</taxon>
        <taxon>Oxalobacteraceae</taxon>
        <taxon>Undibacterium</taxon>
    </lineage>
</organism>
<evidence type="ECO:0000256" key="7">
    <source>
        <dbReference type="SAM" id="Phobius"/>
    </source>
</evidence>
<evidence type="ECO:0000256" key="3">
    <source>
        <dbReference type="ARBA" id="ARBA00022475"/>
    </source>
</evidence>
<dbReference type="SUPFAM" id="SSF103473">
    <property type="entry name" value="MFS general substrate transporter"/>
    <property type="match status" value="1"/>
</dbReference>
<keyword evidence="4 7" id="KW-0812">Transmembrane</keyword>
<reference evidence="8 9" key="1">
    <citation type="submission" date="2020-08" db="EMBL/GenBank/DDBJ databases">
        <title>Novel species isolated from subtropical streams in China.</title>
        <authorList>
            <person name="Lu H."/>
        </authorList>
    </citation>
    <scope>NUCLEOTIDE SEQUENCE [LARGE SCALE GENOMIC DNA]</scope>
    <source>
        <strain evidence="8 9">CY18W</strain>
    </source>
</reference>
<dbReference type="InterPro" id="IPR036259">
    <property type="entry name" value="MFS_trans_sf"/>
</dbReference>
<dbReference type="InterPro" id="IPR050171">
    <property type="entry name" value="MFS_Transporters"/>
</dbReference>
<name>A0ABR6ZUR9_9BURK</name>
<sequence length="427" mass="46140">MITMQNKKFNPAFNSYLIYVGVAIASGGVALYTPIIVSETGKAFSGFWAASILFGLNLGRVLGSYAGSRFPRLAAHPLAVSGNILLEGIALYCMAYLQQAWALALFALLAGLGSGLSFPGLKNYLLKLKELDQATLFSKLAFAIRMGLVGGYLTASWVPHEQLKLVFLIVLVTFIVYGLFMLVAMRAISDHEAHSLALEQESRSELASASATDANNGGSDNDNDSAAPSQLPLMFHLSNAVFWCFAVQPMIGFSLHIPKFTPEIPVSTPFWLAALVIIFFQIPISSRAVRTRDHFRFLKIGYTCLFLSFALMVVFTHSAAAVVASAILLSFGQVFYGPSLDVLIARFANKSATDTGRLMSQQMFYQSMGTMVGSMAGGILFDLAQTLHLPGLNWALLAAASMGMMILSKNKIPSLYHSAGQQPQSAN</sequence>
<feature type="transmembrane region" description="Helical" evidence="7">
    <location>
        <begin position="16"/>
        <end position="37"/>
    </location>
</feature>
<feature type="transmembrane region" description="Helical" evidence="7">
    <location>
        <begin position="165"/>
        <end position="185"/>
    </location>
</feature>
<evidence type="ECO:0000256" key="1">
    <source>
        <dbReference type="ARBA" id="ARBA00004651"/>
    </source>
</evidence>
<evidence type="ECO:0000256" key="2">
    <source>
        <dbReference type="ARBA" id="ARBA00022448"/>
    </source>
</evidence>
<comment type="subcellular location">
    <subcellularLocation>
        <location evidence="1">Cell membrane</location>
        <topology evidence="1">Multi-pass membrane protein</topology>
    </subcellularLocation>
</comment>
<feature type="transmembrane region" description="Helical" evidence="7">
    <location>
        <begin position="103"/>
        <end position="121"/>
    </location>
</feature>
<feature type="transmembrane region" description="Helical" evidence="7">
    <location>
        <begin position="363"/>
        <end position="381"/>
    </location>
</feature>
<feature type="transmembrane region" description="Helical" evidence="7">
    <location>
        <begin position="142"/>
        <end position="159"/>
    </location>
</feature>
<keyword evidence="2" id="KW-0813">Transport</keyword>
<protein>
    <submittedName>
        <fullName evidence="8">MFS transporter</fullName>
    </submittedName>
</protein>